<name>A0A5N7JQF2_9PSED</name>
<dbReference type="EMBL" id="VUBA01000034">
    <property type="protein sequence ID" value="MPQ83535.1"/>
    <property type="molecule type" value="Genomic_DNA"/>
</dbReference>
<comment type="caution">
    <text evidence="1">The sequence shown here is derived from an EMBL/GenBank/DDBJ whole genome shotgun (WGS) entry which is preliminary data.</text>
</comment>
<dbReference type="SUPFAM" id="SSF50630">
    <property type="entry name" value="Acid proteases"/>
    <property type="match status" value="1"/>
</dbReference>
<dbReference type="AlphaFoldDB" id="A0A5N7JQF2"/>
<gene>
    <name evidence="1" type="ORF">F0170_05765</name>
</gene>
<evidence type="ECO:0000313" key="1">
    <source>
        <dbReference type="EMBL" id="MPQ83535.1"/>
    </source>
</evidence>
<organism evidence="1 2">
    <name type="scientific">Pseudomonas kitaguniensis</name>
    <dbReference type="NCBI Taxonomy" id="2607908"/>
    <lineage>
        <taxon>Bacteria</taxon>
        <taxon>Pseudomonadati</taxon>
        <taxon>Pseudomonadota</taxon>
        <taxon>Gammaproteobacteria</taxon>
        <taxon>Pseudomonadales</taxon>
        <taxon>Pseudomonadaceae</taxon>
        <taxon>Pseudomonas</taxon>
    </lineage>
</organism>
<dbReference type="InterPro" id="IPR021109">
    <property type="entry name" value="Peptidase_aspartic_dom_sf"/>
</dbReference>
<dbReference type="Proteomes" id="UP000325438">
    <property type="component" value="Unassembled WGS sequence"/>
</dbReference>
<sequence>MKALNLTHSHGALNMIYVLAKVLMARVFTTGRRRLLKKFSTLALLLSGANLACGSAGAMAAAAPTSGVTIPVMSKVVAGNLFYYVRLRIGDGPETNVILDTGSIGLRAIAAVVPRKTQPGRAVVYSFESGSELHGHISNERVNLGGLELGTLPVHVVETLRCNTRVPDCSVAKLDPSAPFAQGIDGRSDPAFGAIMGIRLFTRTDLWVPNPLKAAGIKRWIVQLPRSPSEPGALVLDPPVSQLNDFTRMKLDKNGTVMACLDSLGVPQSLCLPTIVDSGDPHFFVFSQYVDQPVLAAGTKVRLAFSDSDSSDHTVVFKFAAATSLPNEAKETVRYDPAVVSFRSTPEGDEPFINSGYLPFLSYSILFDADNQVIGMRARTPDRPVSSCQIRLLNPIDIL</sequence>
<evidence type="ECO:0000313" key="2">
    <source>
        <dbReference type="Proteomes" id="UP000325438"/>
    </source>
</evidence>
<proteinExistence type="predicted"/>
<protein>
    <submittedName>
        <fullName evidence="1">Uncharacterized protein</fullName>
    </submittedName>
</protein>
<reference evidence="1 2" key="1">
    <citation type="submission" date="2019-09" db="EMBL/GenBank/DDBJ databases">
        <title>The draft genomes of Allium pathogen Pseudomonas sp.</title>
        <authorList>
            <person name="Fujikawa T."/>
            <person name="Sawada H."/>
        </authorList>
    </citation>
    <scope>NUCLEOTIDE SEQUENCE [LARGE SCALE GENOMIC DNA]</scope>
    <source>
        <strain evidence="1 2">MAFF 730085</strain>
    </source>
</reference>
<dbReference type="RefSeq" id="WP_152748874.1">
    <property type="nucleotide sequence ID" value="NZ_VUBA01000034.1"/>
</dbReference>
<accession>A0A5N7JQF2</accession>